<name>A0A0L6TXP1_9FIRM</name>
<dbReference type="PANTHER" id="PTHR43777:SF1">
    <property type="entry name" value="MOLYBDENUM COFACTOR CYTIDYLYLTRANSFERASE"/>
    <property type="match status" value="1"/>
</dbReference>
<dbReference type="Gene3D" id="1.10.10.10">
    <property type="entry name" value="Winged helix-like DNA-binding domain superfamily/Winged helix DNA-binding domain"/>
    <property type="match status" value="1"/>
</dbReference>
<dbReference type="EMBL" id="LGYO01000039">
    <property type="protein sequence ID" value="KNZ41018.1"/>
    <property type="molecule type" value="Genomic_DNA"/>
</dbReference>
<dbReference type="PANTHER" id="PTHR43777">
    <property type="entry name" value="MOLYBDENUM COFACTOR CYTIDYLYLTRANSFERASE"/>
    <property type="match status" value="1"/>
</dbReference>
<dbReference type="Gene3D" id="3.90.550.10">
    <property type="entry name" value="Spore Coat Polysaccharide Biosynthesis Protein SpsA, Chain A"/>
    <property type="match status" value="1"/>
</dbReference>
<keyword evidence="3" id="KW-1185">Reference proteome</keyword>
<evidence type="ECO:0000259" key="1">
    <source>
        <dbReference type="Pfam" id="PF12804"/>
    </source>
</evidence>
<organism evidence="2 3">
    <name type="scientific">Acetobacterium bakii</name>
    <dbReference type="NCBI Taxonomy" id="52689"/>
    <lineage>
        <taxon>Bacteria</taxon>
        <taxon>Bacillati</taxon>
        <taxon>Bacillota</taxon>
        <taxon>Clostridia</taxon>
        <taxon>Eubacteriales</taxon>
        <taxon>Eubacteriaceae</taxon>
        <taxon>Acetobacterium</taxon>
    </lineage>
</organism>
<evidence type="ECO:0000313" key="3">
    <source>
        <dbReference type="Proteomes" id="UP000036873"/>
    </source>
</evidence>
<dbReference type="RefSeq" id="WP_050741098.1">
    <property type="nucleotide sequence ID" value="NZ_LGYO01000039.1"/>
</dbReference>
<evidence type="ECO:0000313" key="2">
    <source>
        <dbReference type="EMBL" id="KNZ41018.1"/>
    </source>
</evidence>
<dbReference type="STRING" id="52689.AKG39_14370"/>
<dbReference type="CDD" id="cd04182">
    <property type="entry name" value="GT_2_like_f"/>
    <property type="match status" value="1"/>
</dbReference>
<protein>
    <recommendedName>
        <fullName evidence="1">MobA-like NTP transferase domain-containing protein</fullName>
    </recommendedName>
</protein>
<accession>A0A0L6TXP1</accession>
<feature type="domain" description="MobA-like NTP transferase" evidence="1">
    <location>
        <begin position="8"/>
        <end position="162"/>
    </location>
</feature>
<sequence length="307" mass="34743">MKAANVGVVILAAGMSSRMGEFKPILPIGKLTIIERIILTFQNAGIRNIVLVTGNKARIIEEQVNQMGVICVHNKDFATTQMFDSAKIGLKYLEKKCKRILITPIDIPLFTCETVKKIIKTDGVFVSPIHKGIKGHPLMINTQVIPRILEYTGNRGLMGAVESCNFEHINVEVEDEGILIDVDTKDDFNKLLDLYYKRKLKPKVRVSIENQESFFGMGTAQLLQLINTNESVKNACIQMNLSYSKGWKMINQVEEQLGYTIVHRKRGGSNGGKTILTLEGIEFLEKYEKFESESKDKVDQIFEKYFF</sequence>
<proteinExistence type="predicted"/>
<dbReference type="AlphaFoldDB" id="A0A0L6TXP1"/>
<dbReference type="Pfam" id="PF12804">
    <property type="entry name" value="NTP_transf_3"/>
    <property type="match status" value="1"/>
</dbReference>
<dbReference type="InterPro" id="IPR025877">
    <property type="entry name" value="MobA-like_NTP_Trfase"/>
</dbReference>
<reference evidence="3" key="1">
    <citation type="submission" date="2015-07" db="EMBL/GenBank/DDBJ databases">
        <title>Draft genome sequence of Acetobacterium bakii DSM 8293, a potential psychrophilic chemical producer through syngas fermentation.</title>
        <authorList>
            <person name="Song Y."/>
            <person name="Hwang S."/>
            <person name="Cho B.-K."/>
        </authorList>
    </citation>
    <scope>NUCLEOTIDE SEQUENCE [LARGE SCALE GENOMIC DNA]</scope>
    <source>
        <strain evidence="3">DSM 8239</strain>
    </source>
</reference>
<dbReference type="SUPFAM" id="SSF46785">
    <property type="entry name" value="Winged helix' DNA-binding domain"/>
    <property type="match status" value="1"/>
</dbReference>
<dbReference type="InterPro" id="IPR036388">
    <property type="entry name" value="WH-like_DNA-bd_sf"/>
</dbReference>
<dbReference type="OrthoDB" id="285216at2"/>
<dbReference type="GO" id="GO:0016779">
    <property type="term" value="F:nucleotidyltransferase activity"/>
    <property type="evidence" value="ECO:0007669"/>
    <property type="project" value="UniProtKB-ARBA"/>
</dbReference>
<dbReference type="InterPro" id="IPR036390">
    <property type="entry name" value="WH_DNA-bd_sf"/>
</dbReference>
<comment type="caution">
    <text evidence="2">The sequence shown here is derived from an EMBL/GenBank/DDBJ whole genome shotgun (WGS) entry which is preliminary data.</text>
</comment>
<dbReference type="PATRIC" id="fig|52689.4.peg.2251"/>
<dbReference type="InterPro" id="IPR029044">
    <property type="entry name" value="Nucleotide-diphossugar_trans"/>
</dbReference>
<gene>
    <name evidence="2" type="ORF">AKG39_14370</name>
</gene>
<dbReference type="SUPFAM" id="SSF53448">
    <property type="entry name" value="Nucleotide-diphospho-sugar transferases"/>
    <property type="match status" value="1"/>
</dbReference>
<dbReference type="Proteomes" id="UP000036873">
    <property type="component" value="Unassembled WGS sequence"/>
</dbReference>